<evidence type="ECO:0000256" key="5">
    <source>
        <dbReference type="SAM" id="MobiDB-lite"/>
    </source>
</evidence>
<keyword evidence="4" id="KW-0175">Coiled coil</keyword>
<feature type="compositionally biased region" description="Acidic residues" evidence="5">
    <location>
        <begin position="985"/>
        <end position="1004"/>
    </location>
</feature>
<dbReference type="Pfam" id="PF18802">
    <property type="entry name" value="CxC1"/>
    <property type="match status" value="1"/>
</dbReference>
<gene>
    <name evidence="7" type="ORF">M422DRAFT_257455</name>
</gene>
<dbReference type="InterPro" id="IPR003653">
    <property type="entry name" value="Peptidase_C48_C"/>
</dbReference>
<evidence type="ECO:0000313" key="7">
    <source>
        <dbReference type="EMBL" id="KIJ39625.1"/>
    </source>
</evidence>
<feature type="coiled-coil region" evidence="4">
    <location>
        <begin position="672"/>
        <end position="728"/>
    </location>
</feature>
<dbReference type="OrthoDB" id="1939479at2759"/>
<feature type="domain" description="Ubiquitin-like protease family profile" evidence="6">
    <location>
        <begin position="1121"/>
        <end position="1290"/>
    </location>
</feature>
<evidence type="ECO:0000259" key="6">
    <source>
        <dbReference type="PROSITE" id="PS50600"/>
    </source>
</evidence>
<dbReference type="PANTHER" id="PTHR33096">
    <property type="entry name" value="CXC2 DOMAIN-CONTAINING PROTEIN"/>
    <property type="match status" value="1"/>
</dbReference>
<proteinExistence type="inferred from homology"/>
<sequence length="1342" mass="151916">MSSRPMAGSCHQGKGQRKGTTKSSIKPDYSIRPSKDVKPSRQTQDAPRLPTTPCKGTLIAMPFNETFFQSRSLPLQAGSTGIMRLRSNQFEGATSSPPLSPPYSPPHPTGDDNDGWGLDVAGIEEWEHTQQEQKQKDKRKYNRECYHRKKTSQYQRWQDDVIPQLIPLYQWWLRETDTGRHDLELDVWRKVEEVPCTCGQTRHRLDVVVGYWNRLDEIILQICKCKPAADQLMRRGLLGCAPLQPSMAFDLNLLELVSITMAYIAPNISGWASSLEWFWKDRGYALGPRWYNYLKDKSRWEVDKVVWGGQDLISPAASLPVISQMALKEVHAESSDVVMQMDSADTPDTSGSAASTTVPSQAGLASKIAHITMDSSLMALSETPPSGSSSSSRRAQPSPYLQNCCPLCFGGTKTELTLSKSHVLMAIDANFSQKCQKGKYEDINFSHPHSHFIPECEVEKVKEYVEVKRNRPASNKVTRLPEEVLQECGDCFVAADEAQVKASTAVYIDTGLVALVCRHDRLLWIINMTTAGERHHYAYCLLKQLFEHLPNDWNVGMLYDIACQIERGMVKHGILEEYYGRLSFAVSVFHAFGHEWPCQLCYHPRKVCGFGLTDGEGCERFWSSLKRLIPSLRVSGRHRRYTEVEWKAQVKYQTAPLKRQSKNAADQAIKVILDLRLERAEQLERIKALEKSLEQSDMHDPEDETVTLEELQTEKLGYDALKRRLQKREQELGVGACQKLESLKGNDFLRHKINANALKSRIRAKLISQKFERSRLERAYQHQVMRDKDHQQTKNLLKRTRQSITTLVLRYNNLVNEMKALKRQHRAPRGAQVPKALEARDLFRLDVDDEIWLDLALDGDNDKPPAWMSDVAVRACIPALLEVDRVKEEQERLSMERDALVCWMNNEVDRLCAALGREHVTPELAYQIQCRLRDLWSVVQHWKASLGPTFCDWTILSALEAAMRPGYTFSTSKPDNGKAPIVGSDSDDDSSSEDSSDSELSEQEEADLMELVDDAMDREHISPYVDLDKVFTRDGDAMDEADEASSEDDKAMYQPVINTLPTNKAESPTGYIGSSMQAESSRPSDNGHLTRPRSLLMGLIPDSSVLFTHRRWKTGQTCGSFGCGDDALERLTKGDKWFDGTIITVVAEALLQGTADKARAVHITPQVLLSVRRILQNPMDTGVIEGESLFVRVNASEIISRSSGLCLIPAHVPGHWTLLCLDLGQRLIRFHDSFPHGNYITKVKEEVYGLLDMVGVREGKEWEWQGEQRPQRQFNTHDCGAFVLADMASYINTGQCSTWGQGMMGPWRDAIWELMEFLRKSARYVKPPPRRIEGGYVDSGSE</sequence>
<evidence type="ECO:0000256" key="1">
    <source>
        <dbReference type="ARBA" id="ARBA00005234"/>
    </source>
</evidence>
<dbReference type="Gene3D" id="3.40.395.10">
    <property type="entry name" value="Adenoviral Proteinase, Chain A"/>
    <property type="match status" value="1"/>
</dbReference>
<dbReference type="Pfam" id="PF02902">
    <property type="entry name" value="Peptidase_C48"/>
    <property type="match status" value="1"/>
</dbReference>
<feature type="compositionally biased region" description="Polar residues" evidence="5">
    <location>
        <begin position="1060"/>
        <end position="1084"/>
    </location>
</feature>
<reference evidence="7 8" key="1">
    <citation type="submission" date="2014-06" db="EMBL/GenBank/DDBJ databases">
        <title>Evolutionary Origins and Diversification of the Mycorrhizal Mutualists.</title>
        <authorList>
            <consortium name="DOE Joint Genome Institute"/>
            <consortium name="Mycorrhizal Genomics Consortium"/>
            <person name="Kohler A."/>
            <person name="Kuo A."/>
            <person name="Nagy L.G."/>
            <person name="Floudas D."/>
            <person name="Copeland A."/>
            <person name="Barry K.W."/>
            <person name="Cichocki N."/>
            <person name="Veneault-Fourrey C."/>
            <person name="LaButti K."/>
            <person name="Lindquist E.A."/>
            <person name="Lipzen A."/>
            <person name="Lundell T."/>
            <person name="Morin E."/>
            <person name="Murat C."/>
            <person name="Riley R."/>
            <person name="Ohm R."/>
            <person name="Sun H."/>
            <person name="Tunlid A."/>
            <person name="Henrissat B."/>
            <person name="Grigoriev I.V."/>
            <person name="Hibbett D.S."/>
            <person name="Martin F."/>
        </authorList>
    </citation>
    <scope>NUCLEOTIDE SEQUENCE [LARGE SCALE GENOMIC DNA]</scope>
    <source>
        <strain evidence="7 8">SS14</strain>
    </source>
</reference>
<organism evidence="7 8">
    <name type="scientific">Sphaerobolus stellatus (strain SS14)</name>
    <dbReference type="NCBI Taxonomy" id="990650"/>
    <lineage>
        <taxon>Eukaryota</taxon>
        <taxon>Fungi</taxon>
        <taxon>Dikarya</taxon>
        <taxon>Basidiomycota</taxon>
        <taxon>Agaricomycotina</taxon>
        <taxon>Agaricomycetes</taxon>
        <taxon>Phallomycetidae</taxon>
        <taxon>Geastrales</taxon>
        <taxon>Sphaerobolaceae</taxon>
        <taxon>Sphaerobolus</taxon>
    </lineage>
</organism>
<protein>
    <recommendedName>
        <fullName evidence="6">Ubiquitin-like protease family profile domain-containing protein</fullName>
    </recommendedName>
</protein>
<dbReference type="GO" id="GO:0008234">
    <property type="term" value="F:cysteine-type peptidase activity"/>
    <property type="evidence" value="ECO:0007669"/>
    <property type="project" value="InterPro"/>
</dbReference>
<keyword evidence="2" id="KW-0645">Protease</keyword>
<dbReference type="GO" id="GO:0006508">
    <property type="term" value="P:proteolysis"/>
    <property type="evidence" value="ECO:0007669"/>
    <property type="project" value="UniProtKB-KW"/>
</dbReference>
<feature type="region of interest" description="Disordered" evidence="5">
    <location>
        <begin position="91"/>
        <end position="118"/>
    </location>
</feature>
<evidence type="ECO:0000256" key="3">
    <source>
        <dbReference type="ARBA" id="ARBA00022801"/>
    </source>
</evidence>
<dbReference type="InterPro" id="IPR041320">
    <property type="entry name" value="CxC1"/>
</dbReference>
<dbReference type="SUPFAM" id="SSF54001">
    <property type="entry name" value="Cysteine proteinases"/>
    <property type="match status" value="1"/>
</dbReference>
<dbReference type="PANTHER" id="PTHR33096:SF1">
    <property type="entry name" value="CXC1-LIKE CYSTEINE CLUSTER ASSOCIATED WITH KDZ TRANSPOSASES DOMAIN-CONTAINING PROTEIN"/>
    <property type="match status" value="1"/>
</dbReference>
<feature type="region of interest" description="Disordered" evidence="5">
    <location>
        <begin position="1"/>
        <end position="56"/>
    </location>
</feature>
<keyword evidence="3" id="KW-0378">Hydrolase</keyword>
<feature type="region of interest" description="Disordered" evidence="5">
    <location>
        <begin position="968"/>
        <end position="1004"/>
    </location>
</feature>
<dbReference type="InterPro" id="IPR038765">
    <property type="entry name" value="Papain-like_cys_pep_sf"/>
</dbReference>
<keyword evidence="8" id="KW-1185">Reference proteome</keyword>
<evidence type="ECO:0000256" key="4">
    <source>
        <dbReference type="SAM" id="Coils"/>
    </source>
</evidence>
<evidence type="ECO:0000256" key="2">
    <source>
        <dbReference type="ARBA" id="ARBA00022670"/>
    </source>
</evidence>
<feature type="region of interest" description="Disordered" evidence="5">
    <location>
        <begin position="1060"/>
        <end position="1089"/>
    </location>
</feature>
<dbReference type="EMBL" id="KN837150">
    <property type="protein sequence ID" value="KIJ39625.1"/>
    <property type="molecule type" value="Genomic_DNA"/>
</dbReference>
<dbReference type="GO" id="GO:0019783">
    <property type="term" value="F:ubiquitin-like protein peptidase activity"/>
    <property type="evidence" value="ECO:0007669"/>
    <property type="project" value="UniProtKB-ARBA"/>
</dbReference>
<dbReference type="Proteomes" id="UP000054279">
    <property type="component" value="Unassembled WGS sequence"/>
</dbReference>
<accession>A0A0C9VNI5</accession>
<dbReference type="PROSITE" id="PS50600">
    <property type="entry name" value="ULP_PROTEASE"/>
    <property type="match status" value="1"/>
</dbReference>
<dbReference type="InterPro" id="IPR040521">
    <property type="entry name" value="KDZ"/>
</dbReference>
<evidence type="ECO:0000313" key="8">
    <source>
        <dbReference type="Proteomes" id="UP000054279"/>
    </source>
</evidence>
<name>A0A0C9VNI5_SPHS4</name>
<comment type="similarity">
    <text evidence="1">Belongs to the peptidase C48 family.</text>
</comment>
<dbReference type="Pfam" id="PF18758">
    <property type="entry name" value="KDZ"/>
    <property type="match status" value="1"/>
</dbReference>
<feature type="compositionally biased region" description="Pro residues" evidence="5">
    <location>
        <begin position="98"/>
        <end position="108"/>
    </location>
</feature>
<dbReference type="HOGENOM" id="CLU_004552_10_4_1"/>